<dbReference type="GO" id="GO:0019442">
    <property type="term" value="P:L-tryptophan catabolic process to acetyl-CoA"/>
    <property type="evidence" value="ECO:0007669"/>
    <property type="project" value="TreeGrafter"/>
</dbReference>
<dbReference type="Gene3D" id="1.20.58.480">
    <property type="match status" value="1"/>
</dbReference>
<dbReference type="GO" id="GO:0019441">
    <property type="term" value="P:L-tryptophan catabolic process to kynurenine"/>
    <property type="evidence" value="ECO:0007669"/>
    <property type="project" value="InterPro"/>
</dbReference>
<dbReference type="AlphaFoldDB" id="A0A9X8MWT6"/>
<dbReference type="SUPFAM" id="SSF140959">
    <property type="entry name" value="Indolic compounds 2,3-dioxygenase-like"/>
    <property type="match status" value="1"/>
</dbReference>
<proteinExistence type="predicted"/>
<gene>
    <name evidence="1" type="ORF">SAMN05216268_108244</name>
</gene>
<sequence length="401" mass="44396">MRSMTVRIEDRLESAVVRARRSDTPFPTDLLVHRILQQGKDGLAPSLLSDLSHLRAARSDDPLLTALLDCVLDKYERRYNYRSYLALGVLQPLLPGSGGPLPAGQLIRLLMADVTAFEMQAADDPGDSRLPAGRPNPDVARRRIRKALRLSTGTDDPKRMPTPPDEQVKTVLACSVLPVSAHHDEYLFIRVLQAYETAFLLMGEELHQALRAAHRDDTAGLAVHIDAATDALDGAAGLFSLLATMPPESFHGFRGQTDGSSAIQSRAYKTVELLCGLPTRQRRDSAAFRSVPEIREQALSEPESLATWYISAAPQLPQAERETVQAALARLERSHQKWKRTHHALARAMIGQEAGTGDTVGGAYLRRCLDNRLFWEVGARCPGREVHRSKERHRPDGGSRY</sequence>
<dbReference type="InterPro" id="IPR004981">
    <property type="entry name" value="Trp_2_3_dOase"/>
</dbReference>
<accession>A0A9X8MWT6</accession>
<protein>
    <submittedName>
        <fullName evidence="1">Tryptophan 2,3-dioxygenase (Vermilion)</fullName>
    </submittedName>
</protein>
<dbReference type="PANTHER" id="PTHR10138:SF0">
    <property type="entry name" value="TRYPTOPHAN 2,3-DIOXYGENASE"/>
    <property type="match status" value="1"/>
</dbReference>
<comment type="caution">
    <text evidence="1">The sequence shown here is derived from an EMBL/GenBank/DDBJ whole genome shotgun (WGS) entry which is preliminary data.</text>
</comment>
<organism evidence="1 2">
    <name type="scientific">Streptomyces yunnanensis</name>
    <dbReference type="NCBI Taxonomy" id="156453"/>
    <lineage>
        <taxon>Bacteria</taxon>
        <taxon>Bacillati</taxon>
        <taxon>Actinomycetota</taxon>
        <taxon>Actinomycetes</taxon>
        <taxon>Kitasatosporales</taxon>
        <taxon>Streptomycetaceae</taxon>
        <taxon>Streptomyces</taxon>
    </lineage>
</organism>
<evidence type="ECO:0000313" key="2">
    <source>
        <dbReference type="Proteomes" id="UP000184388"/>
    </source>
</evidence>
<name>A0A9X8MWT6_9ACTN</name>
<reference evidence="2" key="1">
    <citation type="submission" date="2016-11" db="EMBL/GenBank/DDBJ databases">
        <authorList>
            <person name="Jaros S."/>
            <person name="Januszkiewicz K."/>
            <person name="Wedrychowicz H."/>
        </authorList>
    </citation>
    <scope>NUCLEOTIDE SEQUENCE [LARGE SCALE GENOMIC DNA]</scope>
    <source>
        <strain evidence="2">CGMCC 4.3555</strain>
    </source>
</reference>
<dbReference type="InterPro" id="IPR037217">
    <property type="entry name" value="Trp/Indoleamine_2_3_dOase-like"/>
</dbReference>
<dbReference type="EMBL" id="FRBK01000008">
    <property type="protein sequence ID" value="SHM10418.1"/>
    <property type="molecule type" value="Genomic_DNA"/>
</dbReference>
<dbReference type="GO" id="GO:0004833">
    <property type="term" value="F:L-tryptophan 2,3-dioxygenase activity"/>
    <property type="evidence" value="ECO:0007669"/>
    <property type="project" value="InterPro"/>
</dbReference>
<dbReference type="GO" id="GO:0046872">
    <property type="term" value="F:metal ion binding"/>
    <property type="evidence" value="ECO:0007669"/>
    <property type="project" value="InterPro"/>
</dbReference>
<dbReference type="GO" id="GO:0020037">
    <property type="term" value="F:heme binding"/>
    <property type="evidence" value="ECO:0007669"/>
    <property type="project" value="InterPro"/>
</dbReference>
<dbReference type="Proteomes" id="UP000184388">
    <property type="component" value="Unassembled WGS sequence"/>
</dbReference>
<evidence type="ECO:0000313" key="1">
    <source>
        <dbReference type="EMBL" id="SHM10418.1"/>
    </source>
</evidence>
<dbReference type="PANTHER" id="PTHR10138">
    <property type="entry name" value="TRYPTOPHAN 2,3-DIOXYGENASE"/>
    <property type="match status" value="1"/>
</dbReference>